<dbReference type="InterPro" id="IPR019421">
    <property type="entry name" value="7TM_GPCR_serpentine_rcpt_Srd"/>
</dbReference>
<evidence type="ECO:0000256" key="3">
    <source>
        <dbReference type="ARBA" id="ARBA00022692"/>
    </source>
</evidence>
<evidence type="ECO:0000256" key="5">
    <source>
        <dbReference type="ARBA" id="ARBA00023136"/>
    </source>
</evidence>
<evidence type="ECO:0000256" key="6">
    <source>
        <dbReference type="SAM" id="Phobius"/>
    </source>
</evidence>
<reference evidence="7" key="1">
    <citation type="submission" date="2023-10" db="EMBL/GenBank/DDBJ databases">
        <title>Genome assembly of Pristionchus species.</title>
        <authorList>
            <person name="Yoshida K."/>
            <person name="Sommer R.J."/>
        </authorList>
    </citation>
    <scope>NUCLEOTIDE SEQUENCE</scope>
    <source>
        <strain evidence="7">RS5133</strain>
    </source>
</reference>
<evidence type="ECO:0000256" key="4">
    <source>
        <dbReference type="ARBA" id="ARBA00022989"/>
    </source>
</evidence>
<keyword evidence="5 6" id="KW-0472">Membrane</keyword>
<comment type="caution">
    <text evidence="7">The sequence shown here is derived from an EMBL/GenBank/DDBJ whole genome shotgun (WGS) entry which is preliminary data.</text>
</comment>
<comment type="similarity">
    <text evidence="2">Belongs to the nematode receptor-like protein srd family.</text>
</comment>
<dbReference type="AlphaFoldDB" id="A0AAV5V264"/>
<comment type="subcellular location">
    <subcellularLocation>
        <location evidence="1">Membrane</location>
        <topology evidence="1">Multi-pass membrane protein</topology>
    </subcellularLocation>
</comment>
<protein>
    <recommendedName>
        <fullName evidence="9">G protein-coupled receptor</fullName>
    </recommendedName>
</protein>
<dbReference type="EMBL" id="BTSY01000001">
    <property type="protein sequence ID" value="GMT12432.1"/>
    <property type="molecule type" value="Genomic_DNA"/>
</dbReference>
<dbReference type="Proteomes" id="UP001432322">
    <property type="component" value="Unassembled WGS sequence"/>
</dbReference>
<evidence type="ECO:0000256" key="1">
    <source>
        <dbReference type="ARBA" id="ARBA00004141"/>
    </source>
</evidence>
<gene>
    <name evidence="7" type="ORF">PFISCL1PPCAC_3729</name>
</gene>
<proteinExistence type="inferred from homology"/>
<name>A0AAV5V264_9BILA</name>
<keyword evidence="4 6" id="KW-1133">Transmembrane helix</keyword>
<dbReference type="PANTHER" id="PTHR22945">
    <property type="entry name" value="SERPENTINE RECEPTOR, CLASS D DELTA"/>
    <property type="match status" value="1"/>
</dbReference>
<evidence type="ECO:0000256" key="2">
    <source>
        <dbReference type="ARBA" id="ARBA00009166"/>
    </source>
</evidence>
<feature type="non-terminal residue" evidence="7">
    <location>
        <position position="1"/>
    </location>
</feature>
<organism evidence="7 8">
    <name type="scientific">Pristionchus fissidentatus</name>
    <dbReference type="NCBI Taxonomy" id="1538716"/>
    <lineage>
        <taxon>Eukaryota</taxon>
        <taxon>Metazoa</taxon>
        <taxon>Ecdysozoa</taxon>
        <taxon>Nematoda</taxon>
        <taxon>Chromadorea</taxon>
        <taxon>Rhabditida</taxon>
        <taxon>Rhabditina</taxon>
        <taxon>Diplogasteromorpha</taxon>
        <taxon>Diplogasteroidea</taxon>
        <taxon>Neodiplogasteridae</taxon>
        <taxon>Pristionchus</taxon>
    </lineage>
</organism>
<feature type="transmembrane region" description="Helical" evidence="6">
    <location>
        <begin position="111"/>
        <end position="129"/>
    </location>
</feature>
<evidence type="ECO:0000313" key="7">
    <source>
        <dbReference type="EMBL" id="GMT12432.1"/>
    </source>
</evidence>
<dbReference type="PANTHER" id="PTHR22945:SF40">
    <property type="entry name" value="SERPENTINE RECEPTOR, CLASS D (DELTA)-RELATED"/>
    <property type="match status" value="1"/>
</dbReference>
<accession>A0AAV5V264</accession>
<dbReference type="Pfam" id="PF10317">
    <property type="entry name" value="7TM_GPCR_Srd"/>
    <property type="match status" value="2"/>
</dbReference>
<evidence type="ECO:0000313" key="8">
    <source>
        <dbReference type="Proteomes" id="UP001432322"/>
    </source>
</evidence>
<dbReference type="InterPro" id="IPR050920">
    <property type="entry name" value="Nematode_rcpt-like_delta"/>
</dbReference>
<keyword evidence="3 6" id="KW-0812">Transmembrane</keyword>
<dbReference type="GO" id="GO:0016020">
    <property type="term" value="C:membrane"/>
    <property type="evidence" value="ECO:0007669"/>
    <property type="project" value="UniProtKB-SubCell"/>
</dbReference>
<feature type="transmembrane region" description="Helical" evidence="6">
    <location>
        <begin position="81"/>
        <end position="105"/>
    </location>
</feature>
<keyword evidence="8" id="KW-1185">Reference proteome</keyword>
<feature type="non-terminal residue" evidence="7">
    <location>
        <position position="153"/>
    </location>
</feature>
<evidence type="ECO:0008006" key="9">
    <source>
        <dbReference type="Google" id="ProtNLM"/>
    </source>
</evidence>
<sequence length="153" mass="17344">IRVAAIRSVREKSSKMSTSTRTLHERFVKVLTLQSLTPLIPVCSIIIFISTQLSGVLNPFLETSSLLVRRIVYINQNICGFICHSIIAGVSFTINFLLLFSMFFFTPKSSRPFTILMIFHTIMDILNTLSSFSSMSRILLIDWHLVFISHGPC</sequence>